<sequence>MAFFFRRQAINCAVFHEFQYGINGENRVGLCHTFRRNRGNTRPDFVRQNLSKILKTCSSNSCVRKITHSGGTIITVSFLSWCVHKTSFSILYTIDYVKSLSCASFVLTLSFIVFSY</sequence>
<dbReference type="AlphaFoldDB" id="M1GIG4"/>
<keyword evidence="1" id="KW-0812">Transmembrane</keyword>
<keyword evidence="1" id="KW-0472">Membrane</keyword>
<dbReference type="EMBL" id="JX077110">
    <property type="protein sequence ID" value="AGC14186.1"/>
    <property type="molecule type" value="Genomic_DNA"/>
</dbReference>
<gene>
    <name evidence="1" type="ORF">pJIE186-2_031</name>
</gene>
<organism evidence="1">
    <name type="scientific">Escherichia coli O25b:H4-ST131</name>
    <dbReference type="NCBI Taxonomy" id="941322"/>
    <lineage>
        <taxon>Bacteria</taxon>
        <taxon>Pseudomonadati</taxon>
        <taxon>Pseudomonadota</taxon>
        <taxon>Gammaproteobacteria</taxon>
        <taxon>Enterobacterales</taxon>
        <taxon>Enterobacteriaceae</taxon>
        <taxon>Escherichia</taxon>
    </lineage>
</organism>
<keyword evidence="1" id="KW-0614">Plasmid</keyword>
<protein>
    <submittedName>
        <fullName evidence="1">Putative transmembrane protein</fullName>
    </submittedName>
</protein>
<name>M1GIG4_ECOLX</name>
<accession>M1GIG4</accession>
<geneLocation type="plasmid" evidence="1">
    <name>pJIE186-2</name>
</geneLocation>
<proteinExistence type="predicted"/>
<evidence type="ECO:0000313" key="1">
    <source>
        <dbReference type="EMBL" id="AGC14186.1"/>
    </source>
</evidence>
<reference evidence="1" key="1">
    <citation type="journal article" date="2013" name="Antimicrob. Agents Chemother.">
        <title>Complete sequence of pJIE186-2, a plasmid carrying multiple virulence factors from a sequence type 131 Escherichia coli O25 strain.</title>
        <authorList>
            <person name="Zong Z."/>
        </authorList>
    </citation>
    <scope>NUCLEOTIDE SEQUENCE</scope>
    <source>
        <strain evidence="1">ST131</strain>
        <plasmid evidence="1">pJIE186-2</plasmid>
    </source>
</reference>